<evidence type="ECO:0000259" key="1">
    <source>
        <dbReference type="Pfam" id="PF00391"/>
    </source>
</evidence>
<dbReference type="PANTHER" id="PTHR43615:SF1">
    <property type="entry name" value="PPDK_N DOMAIN-CONTAINING PROTEIN"/>
    <property type="match status" value="1"/>
</dbReference>
<dbReference type="Proteomes" id="UP001597261">
    <property type="component" value="Unassembled WGS sequence"/>
</dbReference>
<proteinExistence type="predicted"/>
<reference evidence="3" key="1">
    <citation type="journal article" date="2019" name="Int. J. Syst. Evol. Microbiol.">
        <title>The Global Catalogue of Microorganisms (GCM) 10K type strain sequencing project: providing services to taxonomists for standard genome sequencing and annotation.</title>
        <authorList>
            <consortium name="The Broad Institute Genomics Platform"/>
            <consortium name="The Broad Institute Genome Sequencing Center for Infectious Disease"/>
            <person name="Wu L."/>
            <person name="Ma J."/>
        </authorList>
    </citation>
    <scope>NUCLEOTIDE SEQUENCE [LARGE SCALE GENOMIC DNA]</scope>
    <source>
        <strain evidence="3">CGMCC 1.12470</strain>
    </source>
</reference>
<dbReference type="PANTHER" id="PTHR43615">
    <property type="entry name" value="PHOSPHOENOLPYRUVATE SYNTHASE-RELATED"/>
    <property type="match status" value="1"/>
</dbReference>
<protein>
    <submittedName>
        <fullName evidence="2">PEP-utilizing enzyme</fullName>
    </submittedName>
</protein>
<organism evidence="2 3">
    <name type="scientific">Streptomyces caeni</name>
    <dbReference type="NCBI Taxonomy" id="2307231"/>
    <lineage>
        <taxon>Bacteria</taxon>
        <taxon>Bacillati</taxon>
        <taxon>Actinomycetota</taxon>
        <taxon>Actinomycetes</taxon>
        <taxon>Kitasatosporales</taxon>
        <taxon>Streptomycetaceae</taxon>
        <taxon>Streptomyces</taxon>
    </lineage>
</organism>
<dbReference type="EMBL" id="JBHUDX010000030">
    <property type="protein sequence ID" value="MFD1659071.1"/>
    <property type="molecule type" value="Genomic_DNA"/>
</dbReference>
<dbReference type="InterPro" id="IPR036637">
    <property type="entry name" value="Phosphohistidine_dom_sf"/>
</dbReference>
<dbReference type="InterPro" id="IPR051549">
    <property type="entry name" value="PEP_Utilizing_Enz"/>
</dbReference>
<accession>A0ABW4IQ39</accession>
<dbReference type="SUPFAM" id="SSF52009">
    <property type="entry name" value="Phosphohistidine domain"/>
    <property type="match status" value="1"/>
</dbReference>
<keyword evidence="3" id="KW-1185">Reference proteome</keyword>
<evidence type="ECO:0000313" key="3">
    <source>
        <dbReference type="Proteomes" id="UP001597261"/>
    </source>
</evidence>
<dbReference type="Pfam" id="PF00391">
    <property type="entry name" value="PEP-utilizers"/>
    <property type="match status" value="1"/>
</dbReference>
<sequence>MPGSLSTPTDSTAEFADTECYPGFRPEYAESAYAVEPFRPFGKEDESRFWFLDFHWPRGLTPLGLLANQDGYSWASQLAAECLPLPGSRGITQRLVGTHTYASAIQVPSEFERRARATRLRAGLNRFLDEFPGIWAAREDEIDQWWQRLRSIDPARLDTAELVGHLGEARRFHRRAFEIHFEVMYPLLANHVAFRRLCDSLGVDPALVGVLLQGEHTKVMETDRALWELAGAARRAGLAAARLTAAPGDRVLAGLAAAGGAQARWASRFGDFLQVYGHRTEGTSDVALPSWLEDPSPALGMIASFLQLPAEHDFDAELTRAREQRDAAADEVRGRLTGREQRVFDSALASCRAANLPKWQDDHNVSIDLRVALPLRRASLEIAERAGADRRDDAMFLFWPELVAVAEGRSAYPALRGLVGERRDYFERWRARRSSLPKALGTVPDEDAHDPVLAEVFGIDRTFLGNIRAAATRTVSRLTGVPAARGTARGRARVLTDAEALHRLRPGDVLVCESTSPNWTPAFAVIAACVCDAGGILSHAAIVGREYGVPTVTAVGTATHAIRDGDEVEVDGTHGTVRVLRR</sequence>
<comment type="caution">
    <text evidence="2">The sequence shown here is derived from an EMBL/GenBank/DDBJ whole genome shotgun (WGS) entry which is preliminary data.</text>
</comment>
<evidence type="ECO:0000313" key="2">
    <source>
        <dbReference type="EMBL" id="MFD1659071.1"/>
    </source>
</evidence>
<name>A0ABW4IQ39_9ACTN</name>
<gene>
    <name evidence="2" type="ORF">ACFSL4_12840</name>
</gene>
<dbReference type="RefSeq" id="WP_381081781.1">
    <property type="nucleotide sequence ID" value="NZ_JBHUDX010000030.1"/>
</dbReference>
<dbReference type="Gene3D" id="3.50.30.10">
    <property type="entry name" value="Phosphohistidine domain"/>
    <property type="match status" value="1"/>
</dbReference>
<dbReference type="InterPro" id="IPR008279">
    <property type="entry name" value="PEP-util_enz_mobile_dom"/>
</dbReference>
<feature type="domain" description="PEP-utilising enzyme mobile" evidence="1">
    <location>
        <begin position="505"/>
        <end position="575"/>
    </location>
</feature>